<proteinExistence type="predicted"/>
<accession>A0A4R6PTJ0</accession>
<dbReference type="Proteomes" id="UP000295087">
    <property type="component" value="Unassembled WGS sequence"/>
</dbReference>
<name>A0A4R6PTJ0_NOCIG</name>
<sequence>MTSELRLVFDATCLNHFARIDRIDVLGHLLVGCVCTTTELVREELRNGVNQHASIASALEADWLGIDQLDAFEALLAFERWTRRIGSGSRDVGEASVFAVAELNGAIAICDDAAATKVARRYDLETHGTLWLLAWSCRLGKLGIGEGATLIEMLVDSGMRLPCSGSGFAQWAGQHGLL</sequence>
<organism evidence="1 2">
    <name type="scientific">Nocardia ignorata</name>
    <dbReference type="NCBI Taxonomy" id="145285"/>
    <lineage>
        <taxon>Bacteria</taxon>
        <taxon>Bacillati</taxon>
        <taxon>Actinomycetota</taxon>
        <taxon>Actinomycetes</taxon>
        <taxon>Mycobacteriales</taxon>
        <taxon>Nocardiaceae</taxon>
        <taxon>Nocardia</taxon>
    </lineage>
</organism>
<dbReference type="RefSeq" id="WP_067491436.1">
    <property type="nucleotide sequence ID" value="NZ_SNXK01000001.1"/>
</dbReference>
<dbReference type="InterPro" id="IPR021799">
    <property type="entry name" value="PIN-like_prokaryotic"/>
</dbReference>
<reference evidence="1 2" key="1">
    <citation type="submission" date="2019-03" db="EMBL/GenBank/DDBJ databases">
        <title>Genomic Encyclopedia of Type Strains, Phase IV (KMG-IV): sequencing the most valuable type-strain genomes for metagenomic binning, comparative biology and taxonomic classification.</title>
        <authorList>
            <person name="Goeker M."/>
        </authorList>
    </citation>
    <scope>NUCLEOTIDE SEQUENCE [LARGE SCALE GENOMIC DNA]</scope>
    <source>
        <strain evidence="1 2">DSM 44496</strain>
    </source>
</reference>
<comment type="caution">
    <text evidence="1">The sequence shown here is derived from an EMBL/GenBank/DDBJ whole genome shotgun (WGS) entry which is preliminary data.</text>
</comment>
<dbReference type="PANTHER" id="PTHR39550">
    <property type="entry name" value="SLL0658 PROTEIN"/>
    <property type="match status" value="1"/>
</dbReference>
<dbReference type="PANTHER" id="PTHR39550:SF1">
    <property type="entry name" value="SLL0658 PROTEIN"/>
    <property type="match status" value="1"/>
</dbReference>
<dbReference type="AlphaFoldDB" id="A0A4R6PTJ0"/>
<protein>
    <submittedName>
        <fullName evidence="1">Putative nucleic acid-binding protein</fullName>
    </submittedName>
</protein>
<dbReference type="Pfam" id="PF11848">
    <property type="entry name" value="DUF3368"/>
    <property type="match status" value="1"/>
</dbReference>
<gene>
    <name evidence="1" type="ORF">DFR75_1011295</name>
</gene>
<evidence type="ECO:0000313" key="2">
    <source>
        <dbReference type="Proteomes" id="UP000295087"/>
    </source>
</evidence>
<keyword evidence="2" id="KW-1185">Reference proteome</keyword>
<evidence type="ECO:0000313" key="1">
    <source>
        <dbReference type="EMBL" id="TDP42185.1"/>
    </source>
</evidence>
<dbReference type="EMBL" id="SNXK01000001">
    <property type="protein sequence ID" value="TDP42185.1"/>
    <property type="molecule type" value="Genomic_DNA"/>
</dbReference>